<dbReference type="PANTHER" id="PTHR37610">
    <property type="entry name" value="CCHC-TYPE DOMAIN-CONTAINING PROTEIN"/>
    <property type="match status" value="1"/>
</dbReference>
<gene>
    <name evidence="1" type="ORF">Sjap_015401</name>
</gene>
<evidence type="ECO:0008006" key="3">
    <source>
        <dbReference type="Google" id="ProtNLM"/>
    </source>
</evidence>
<protein>
    <recommendedName>
        <fullName evidence="3">Retrotransposon gag domain-containing protein</fullName>
    </recommendedName>
</protein>
<comment type="caution">
    <text evidence="1">The sequence shown here is derived from an EMBL/GenBank/DDBJ whole genome shotgun (WGS) entry which is preliminary data.</text>
</comment>
<dbReference type="AlphaFoldDB" id="A0AAP0NSG8"/>
<sequence length="133" mass="15632">MFLKGKTLWNHIDGSSLALTDAKDLTQWETKDAYIISWILASIEPRMVNNLRSFGTAKQMWDYLRCIYHQENTARHFQLELEISQFNQGNLSIEQYYSEFINLWSEYSGIIYSKVSQETLEGLQAIHEESKQD</sequence>
<proteinExistence type="predicted"/>
<dbReference type="Proteomes" id="UP001417504">
    <property type="component" value="Unassembled WGS sequence"/>
</dbReference>
<dbReference type="Pfam" id="PF14223">
    <property type="entry name" value="Retrotran_gag_2"/>
    <property type="match status" value="1"/>
</dbReference>
<keyword evidence="2" id="KW-1185">Reference proteome</keyword>
<reference evidence="1 2" key="1">
    <citation type="submission" date="2024-01" db="EMBL/GenBank/DDBJ databases">
        <title>Genome assemblies of Stephania.</title>
        <authorList>
            <person name="Yang L."/>
        </authorList>
    </citation>
    <scope>NUCLEOTIDE SEQUENCE [LARGE SCALE GENOMIC DNA]</scope>
    <source>
        <strain evidence="1">QJT</strain>
        <tissue evidence="1">Leaf</tissue>
    </source>
</reference>
<evidence type="ECO:0000313" key="2">
    <source>
        <dbReference type="Proteomes" id="UP001417504"/>
    </source>
</evidence>
<accession>A0AAP0NSG8</accession>
<evidence type="ECO:0000313" key="1">
    <source>
        <dbReference type="EMBL" id="KAK9116454.1"/>
    </source>
</evidence>
<dbReference type="EMBL" id="JBBNAE010000006">
    <property type="protein sequence ID" value="KAK9116454.1"/>
    <property type="molecule type" value="Genomic_DNA"/>
</dbReference>
<organism evidence="1 2">
    <name type="scientific">Stephania japonica</name>
    <dbReference type="NCBI Taxonomy" id="461633"/>
    <lineage>
        <taxon>Eukaryota</taxon>
        <taxon>Viridiplantae</taxon>
        <taxon>Streptophyta</taxon>
        <taxon>Embryophyta</taxon>
        <taxon>Tracheophyta</taxon>
        <taxon>Spermatophyta</taxon>
        <taxon>Magnoliopsida</taxon>
        <taxon>Ranunculales</taxon>
        <taxon>Menispermaceae</taxon>
        <taxon>Menispermoideae</taxon>
        <taxon>Cissampelideae</taxon>
        <taxon>Stephania</taxon>
    </lineage>
</organism>
<dbReference type="PANTHER" id="PTHR37610:SF77">
    <property type="entry name" value="INTEGRASE CATALYTIC DOMAIN-CONTAINING PROTEIN"/>
    <property type="match status" value="1"/>
</dbReference>
<name>A0AAP0NSG8_9MAGN</name>